<dbReference type="InterPro" id="IPR050396">
    <property type="entry name" value="Glycosyltr_51/Transpeptidase"/>
</dbReference>
<evidence type="ECO:0000256" key="4">
    <source>
        <dbReference type="ARBA" id="ARBA00022645"/>
    </source>
</evidence>
<evidence type="ECO:0000256" key="8">
    <source>
        <dbReference type="ARBA" id="ARBA00022801"/>
    </source>
</evidence>
<evidence type="ECO:0000256" key="9">
    <source>
        <dbReference type="ARBA" id="ARBA00023268"/>
    </source>
</evidence>
<feature type="transmembrane region" description="Helical" evidence="12">
    <location>
        <begin position="7"/>
        <end position="26"/>
    </location>
</feature>
<name>A0AAU7EAB1_9BACT</name>
<feature type="domain" description="Penicillin-binding C-terminal" evidence="15">
    <location>
        <begin position="654"/>
        <end position="738"/>
    </location>
</feature>
<dbReference type="PANTHER" id="PTHR32282:SF15">
    <property type="entry name" value="PENICILLIN-BINDING PROTEIN 1C"/>
    <property type="match status" value="1"/>
</dbReference>
<sequence length="741" mass="84852">MKIALKIVLFLGLLIFIYGAFVYFSFDAKKFLQTFEQRYSKVLYDKNEELLSVFLNNEEQWHIKAKFIPERLKIAVINYEDKNFYSHYGVDFLALMRAFVSNFNSAQRSGASTLSMQTIKLNTRAKRTYFNKFNEIIQSFALEQAFGKDEILRFYLSNAPYGGNLVGFEAAILFYFNKSAKNLTWSEAALLAILPNQPGLINLEKNKTLLLNKRNALLTKLYERKFIPKDLYELSLKEPLPNFKPRKNIAPHLALKLLDENKKELISSIDKKIQMKFEAKASEFSKSLQQKGILNLGIILADTKTRKVLAYVGSQDFYDIKNLGQINANVAKRSVGSILKPFLYALSMDEGLISSKSILLDVPIFFSNFNPQNANKKYYGLIQADKALQKSLNVPFVSLLQDYGYEKFFYKLRAFIGFEEENFQNYGLSFILGTKEQSLEEMTKLYLGLANYGELADLSFLRDENLSNVKTMFSKGSAYLTLKALKQVQRVGLENFNPNKIISYKTGTSYGRKDAWAMGATPKYTLGVWVGNFSGEANANLYGVSIAGDLLFELLGLLDDVEVDFTLPNDLINIKLDSVTKYRYDETLGGAYINALYPKDAKILQTSPYLRKIYEFNGKEVDSKDENFKEAKAVVRLDLPLYALNFLYQENIKLQSRKNLKILYPKNDLKVILAKDFDGKKGLVIRIANLKNEKVFWYLNQKLIYEGNKNNQILNLDKGKYTLLIIGEESGDNDEIEFEVK</sequence>
<dbReference type="SUPFAM" id="SSF53955">
    <property type="entry name" value="Lysozyme-like"/>
    <property type="match status" value="1"/>
</dbReference>
<dbReference type="PANTHER" id="PTHR32282">
    <property type="entry name" value="BINDING PROTEIN TRANSPEPTIDASE, PUTATIVE-RELATED"/>
    <property type="match status" value="1"/>
</dbReference>
<evidence type="ECO:0000256" key="11">
    <source>
        <dbReference type="ARBA" id="ARBA00049902"/>
    </source>
</evidence>
<comment type="catalytic activity">
    <reaction evidence="11">
        <text>[GlcNAc-(1-&gt;4)-Mur2Ac(oyl-L-Ala-gamma-D-Glu-L-Lys-D-Ala-D-Ala)](n)-di-trans,octa-cis-undecaprenyl diphosphate + beta-D-GlcNAc-(1-&gt;4)-Mur2Ac(oyl-L-Ala-gamma-D-Glu-L-Lys-D-Ala-D-Ala)-di-trans,octa-cis-undecaprenyl diphosphate = [GlcNAc-(1-&gt;4)-Mur2Ac(oyl-L-Ala-gamma-D-Glu-L-Lys-D-Ala-D-Ala)](n+1)-di-trans,octa-cis-undecaprenyl diphosphate + di-trans,octa-cis-undecaprenyl diphosphate + H(+)</text>
        <dbReference type="Rhea" id="RHEA:23708"/>
        <dbReference type="Rhea" id="RHEA-COMP:9602"/>
        <dbReference type="Rhea" id="RHEA-COMP:9603"/>
        <dbReference type="ChEBI" id="CHEBI:15378"/>
        <dbReference type="ChEBI" id="CHEBI:58405"/>
        <dbReference type="ChEBI" id="CHEBI:60033"/>
        <dbReference type="ChEBI" id="CHEBI:78435"/>
        <dbReference type="EC" id="2.4.99.28"/>
    </reaction>
</comment>
<dbReference type="GO" id="GO:0030288">
    <property type="term" value="C:outer membrane-bounded periplasmic space"/>
    <property type="evidence" value="ECO:0007669"/>
    <property type="project" value="TreeGrafter"/>
</dbReference>
<dbReference type="Pfam" id="PF00905">
    <property type="entry name" value="Transpeptidase"/>
    <property type="match status" value="1"/>
</dbReference>
<comment type="pathway">
    <text evidence="1">Cell wall biogenesis; peptidoglycan biosynthesis.</text>
</comment>
<dbReference type="InterPro" id="IPR023346">
    <property type="entry name" value="Lysozyme-like_dom_sf"/>
</dbReference>
<dbReference type="InterPro" id="IPR036950">
    <property type="entry name" value="PBP_transglycosylase"/>
</dbReference>
<evidence type="ECO:0000256" key="5">
    <source>
        <dbReference type="ARBA" id="ARBA00022670"/>
    </source>
</evidence>
<dbReference type="InterPro" id="IPR012338">
    <property type="entry name" value="Beta-lactam/transpept-like"/>
</dbReference>
<dbReference type="EC" id="2.4.99.28" evidence="10"/>
<dbReference type="GO" id="GO:0006508">
    <property type="term" value="P:proteolysis"/>
    <property type="evidence" value="ECO:0007669"/>
    <property type="project" value="UniProtKB-KW"/>
</dbReference>
<dbReference type="GO" id="GO:0004180">
    <property type="term" value="F:carboxypeptidase activity"/>
    <property type="evidence" value="ECO:0007669"/>
    <property type="project" value="UniProtKB-KW"/>
</dbReference>
<evidence type="ECO:0000256" key="12">
    <source>
        <dbReference type="SAM" id="Phobius"/>
    </source>
</evidence>
<organism evidence="16">
    <name type="scientific">Campylobacter sp. CCS1377</name>
    <dbReference type="NCBI Taxonomy" id="3158229"/>
    <lineage>
        <taxon>Bacteria</taxon>
        <taxon>Pseudomonadati</taxon>
        <taxon>Campylobacterota</taxon>
        <taxon>Epsilonproteobacteria</taxon>
        <taxon>Campylobacterales</taxon>
        <taxon>Campylobacteraceae</taxon>
        <taxon>Campylobacter</taxon>
    </lineage>
</organism>
<dbReference type="EMBL" id="CP155620">
    <property type="protein sequence ID" value="XBJ30187.1"/>
    <property type="molecule type" value="Genomic_DNA"/>
</dbReference>
<evidence type="ECO:0000256" key="1">
    <source>
        <dbReference type="ARBA" id="ARBA00004752"/>
    </source>
</evidence>
<dbReference type="AlphaFoldDB" id="A0AAU7EAB1"/>
<keyword evidence="9" id="KW-0511">Multifunctional enzyme</keyword>
<dbReference type="Pfam" id="PF00912">
    <property type="entry name" value="Transgly"/>
    <property type="match status" value="1"/>
</dbReference>
<proteinExistence type="inferred from homology"/>
<evidence type="ECO:0000259" key="13">
    <source>
        <dbReference type="Pfam" id="PF00905"/>
    </source>
</evidence>
<keyword evidence="8" id="KW-0378">Hydrolase</keyword>
<evidence type="ECO:0000256" key="7">
    <source>
        <dbReference type="ARBA" id="ARBA00022679"/>
    </source>
</evidence>
<evidence type="ECO:0000256" key="6">
    <source>
        <dbReference type="ARBA" id="ARBA00022676"/>
    </source>
</evidence>
<evidence type="ECO:0000256" key="10">
    <source>
        <dbReference type="ARBA" id="ARBA00044770"/>
    </source>
</evidence>
<evidence type="ECO:0000259" key="14">
    <source>
        <dbReference type="Pfam" id="PF00912"/>
    </source>
</evidence>
<evidence type="ECO:0000256" key="2">
    <source>
        <dbReference type="ARBA" id="ARBA00007090"/>
    </source>
</evidence>
<gene>
    <name evidence="16" type="primary">pbpC</name>
    <name evidence="16" type="ORF">AAH949_00520</name>
</gene>
<keyword evidence="5" id="KW-0645">Protease</keyword>
<keyword evidence="6" id="KW-0328">Glycosyltransferase</keyword>
<keyword evidence="4" id="KW-0121">Carboxypeptidase</keyword>
<dbReference type="InterPro" id="IPR001264">
    <property type="entry name" value="Glyco_trans_51"/>
</dbReference>
<dbReference type="Gene3D" id="1.10.3810.10">
    <property type="entry name" value="Biosynthetic peptidoglycan transglycosylase-like"/>
    <property type="match status" value="1"/>
</dbReference>
<dbReference type="GO" id="GO:0008955">
    <property type="term" value="F:peptidoglycan glycosyltransferase activity"/>
    <property type="evidence" value="ECO:0007669"/>
    <property type="project" value="UniProtKB-EC"/>
</dbReference>
<dbReference type="SUPFAM" id="SSF56601">
    <property type="entry name" value="beta-lactamase/transpeptidase-like"/>
    <property type="match status" value="1"/>
</dbReference>
<evidence type="ECO:0000256" key="3">
    <source>
        <dbReference type="ARBA" id="ARBA00007739"/>
    </source>
</evidence>
<dbReference type="InterPro" id="IPR001460">
    <property type="entry name" value="PCN-bd_Tpept"/>
</dbReference>
<keyword evidence="7" id="KW-0808">Transferase</keyword>
<evidence type="ECO:0000259" key="15">
    <source>
        <dbReference type="Pfam" id="PF06832"/>
    </source>
</evidence>
<accession>A0AAU7EAB1</accession>
<comment type="similarity">
    <text evidence="2">In the C-terminal section; belongs to the transpeptidase family.</text>
</comment>
<keyword evidence="12" id="KW-0472">Membrane</keyword>
<dbReference type="GO" id="GO:0009252">
    <property type="term" value="P:peptidoglycan biosynthetic process"/>
    <property type="evidence" value="ECO:0007669"/>
    <property type="project" value="InterPro"/>
</dbReference>
<evidence type="ECO:0000313" key="16">
    <source>
        <dbReference type="EMBL" id="XBJ30187.1"/>
    </source>
</evidence>
<dbReference type="InterPro" id="IPR011815">
    <property type="entry name" value="PBP_1c"/>
</dbReference>
<feature type="domain" description="Penicillin-binding protein transpeptidase" evidence="13">
    <location>
        <begin position="298"/>
        <end position="522"/>
    </location>
</feature>
<dbReference type="Pfam" id="PF06832">
    <property type="entry name" value="BiPBP_C"/>
    <property type="match status" value="1"/>
</dbReference>
<keyword evidence="12" id="KW-1133">Transmembrane helix</keyword>
<dbReference type="NCBIfam" id="TIGR02073">
    <property type="entry name" value="PBP_1c"/>
    <property type="match status" value="1"/>
</dbReference>
<reference evidence="16" key="1">
    <citation type="submission" date="2024-05" db="EMBL/GenBank/DDBJ databases">
        <title>Campylobacter coli isolated from environmental waters in Slovenia.</title>
        <authorList>
            <person name="Zautner A.E."/>
            <person name="Bunk B."/>
            <person name="Riedel T."/>
            <person name="Sproeer C."/>
        </authorList>
    </citation>
    <scope>NUCLEOTIDE SEQUENCE</scope>
    <source>
        <strain evidence="16">CCS1377</strain>
    </source>
</reference>
<protein>
    <recommendedName>
        <fullName evidence="10">peptidoglycan glycosyltransferase</fullName>
        <ecNumber evidence="10">2.4.99.28</ecNumber>
    </recommendedName>
</protein>
<dbReference type="InterPro" id="IPR009647">
    <property type="entry name" value="PBP_C"/>
</dbReference>
<dbReference type="GO" id="GO:0008658">
    <property type="term" value="F:penicillin binding"/>
    <property type="evidence" value="ECO:0007669"/>
    <property type="project" value="InterPro"/>
</dbReference>
<keyword evidence="12" id="KW-0812">Transmembrane</keyword>
<comment type="similarity">
    <text evidence="3">In the N-terminal section; belongs to the glycosyltransferase 51 family.</text>
</comment>
<dbReference type="RefSeq" id="WP_348519165.1">
    <property type="nucleotide sequence ID" value="NZ_CP155620.1"/>
</dbReference>
<feature type="domain" description="Glycosyl transferase family 51" evidence="14">
    <location>
        <begin position="50"/>
        <end position="221"/>
    </location>
</feature>
<dbReference type="Gene3D" id="3.40.710.10">
    <property type="entry name" value="DD-peptidase/beta-lactamase superfamily"/>
    <property type="match status" value="1"/>
</dbReference>